<reference evidence="1" key="2">
    <citation type="submission" date="2025-08" db="UniProtKB">
        <authorList>
            <consortium name="Ensembl"/>
        </authorList>
    </citation>
    <scope>IDENTIFICATION</scope>
</reference>
<evidence type="ECO:0000313" key="2">
    <source>
        <dbReference type="Proteomes" id="UP000001073"/>
    </source>
</evidence>
<proteinExistence type="predicted"/>
<dbReference type="Ensembl" id="ENSNLET00000043016.1">
    <property type="protein sequence ID" value="ENSNLEP00000037497.1"/>
    <property type="gene ID" value="ENSNLEG00000035004.1"/>
</dbReference>
<evidence type="ECO:0000313" key="1">
    <source>
        <dbReference type="Ensembl" id="ENSNLEP00000037497.1"/>
    </source>
</evidence>
<protein>
    <submittedName>
        <fullName evidence="1">Long intergenic non-protein coding RNA 2860</fullName>
    </submittedName>
</protein>
<accession>A0A2I3H222</accession>
<dbReference type="AlphaFoldDB" id="A0A2I3H222"/>
<dbReference type="OMA" id="CGWALTQ"/>
<dbReference type="GeneTree" id="ENSGT00570000080653"/>
<name>A0A2I3H222_NOMLE</name>
<sequence length="194" mass="22220">MGSCGWALTQSDWCPLKKRKRHQRCAHSEIRHVRTQRQGGHLQARERGLREANPAYALILDFQPPELQNLSEMHINHDLGYSSIIPMMKRAFSACGTLGLIMSGVFDNPGPIKNTLKKAFTMLWSFTIYTRLESLRVALSNEETIPFIFHPKTQDSKHIIWPYKHPDMHVMLLSALRQGRLNYPFHFPSPASAG</sequence>
<reference evidence="1" key="3">
    <citation type="submission" date="2025-09" db="UniProtKB">
        <authorList>
            <consortium name="Ensembl"/>
        </authorList>
    </citation>
    <scope>IDENTIFICATION</scope>
</reference>
<dbReference type="EMBL" id="ADFV01060420">
    <property type="status" value="NOT_ANNOTATED_CDS"/>
    <property type="molecule type" value="Genomic_DNA"/>
</dbReference>
<dbReference type="InParanoid" id="A0A2I3H222"/>
<dbReference type="EMBL" id="ADFV01060421">
    <property type="status" value="NOT_ANNOTATED_CDS"/>
    <property type="molecule type" value="Genomic_DNA"/>
</dbReference>
<dbReference type="EMBL" id="ADFV01060419">
    <property type="status" value="NOT_ANNOTATED_CDS"/>
    <property type="molecule type" value="Genomic_DNA"/>
</dbReference>
<gene>
    <name evidence="1" type="primary">LINC02860</name>
</gene>
<reference evidence="1 2" key="1">
    <citation type="submission" date="2012-10" db="EMBL/GenBank/DDBJ databases">
        <authorList>
            <consortium name="Gibbon Genome Sequencing Consortium"/>
        </authorList>
    </citation>
    <scope>NUCLEOTIDE SEQUENCE [LARGE SCALE GENOMIC DNA]</scope>
</reference>
<dbReference type="Proteomes" id="UP000001073">
    <property type="component" value="Chromosome 17"/>
</dbReference>
<keyword evidence="2" id="KW-1185">Reference proteome</keyword>
<organism evidence="1 2">
    <name type="scientific">Nomascus leucogenys</name>
    <name type="common">Northern white-cheeked gibbon</name>
    <name type="synonym">Hylobates leucogenys</name>
    <dbReference type="NCBI Taxonomy" id="61853"/>
    <lineage>
        <taxon>Eukaryota</taxon>
        <taxon>Metazoa</taxon>
        <taxon>Chordata</taxon>
        <taxon>Craniata</taxon>
        <taxon>Vertebrata</taxon>
        <taxon>Euteleostomi</taxon>
        <taxon>Mammalia</taxon>
        <taxon>Eutheria</taxon>
        <taxon>Euarchontoglires</taxon>
        <taxon>Primates</taxon>
        <taxon>Haplorrhini</taxon>
        <taxon>Catarrhini</taxon>
        <taxon>Hylobatidae</taxon>
        <taxon>Nomascus</taxon>
    </lineage>
</organism>